<reference evidence="2 3" key="1">
    <citation type="submission" date="2023-07" db="EMBL/GenBank/DDBJ databases">
        <title>Sequencing the genomes of 1000 actinobacteria strains.</title>
        <authorList>
            <person name="Klenk H.-P."/>
        </authorList>
    </citation>
    <scope>NUCLEOTIDE SEQUENCE [LARGE SCALE GENOMIC DNA]</scope>
    <source>
        <strain evidence="2 3">DSM 46740</strain>
    </source>
</reference>
<organism evidence="2 3">
    <name type="scientific">Streptosporangium lutulentum</name>
    <dbReference type="NCBI Taxonomy" id="1461250"/>
    <lineage>
        <taxon>Bacteria</taxon>
        <taxon>Bacillati</taxon>
        <taxon>Actinomycetota</taxon>
        <taxon>Actinomycetes</taxon>
        <taxon>Streptosporangiales</taxon>
        <taxon>Streptosporangiaceae</taxon>
        <taxon>Streptosporangium</taxon>
    </lineage>
</organism>
<accession>A0ABT9QN49</accession>
<evidence type="ECO:0000313" key="3">
    <source>
        <dbReference type="Proteomes" id="UP001225356"/>
    </source>
</evidence>
<evidence type="ECO:0000313" key="2">
    <source>
        <dbReference type="EMBL" id="MDP9848152.1"/>
    </source>
</evidence>
<gene>
    <name evidence="2" type="ORF">J2853_007363</name>
</gene>
<name>A0ABT9QN49_9ACTN</name>
<dbReference type="Proteomes" id="UP001225356">
    <property type="component" value="Unassembled WGS sequence"/>
</dbReference>
<feature type="region of interest" description="Disordered" evidence="1">
    <location>
        <begin position="1"/>
        <end position="27"/>
    </location>
</feature>
<dbReference type="EMBL" id="JAUSQU010000001">
    <property type="protein sequence ID" value="MDP9848152.1"/>
    <property type="molecule type" value="Genomic_DNA"/>
</dbReference>
<keyword evidence="3" id="KW-1185">Reference proteome</keyword>
<evidence type="ECO:0000256" key="1">
    <source>
        <dbReference type="SAM" id="MobiDB-lite"/>
    </source>
</evidence>
<protein>
    <submittedName>
        <fullName evidence="2">Uncharacterized protein</fullName>
    </submittedName>
</protein>
<sequence length="89" mass="9331">MRIYAKVRRQNGPDSSTAKHVAGAAPLPASNERIGAPLIMTASTTRKQPTPHIVLPSGPPRLTPSAATELLAILLEAHPAMLVNHPNAA</sequence>
<proteinExistence type="predicted"/>
<comment type="caution">
    <text evidence="2">The sequence shown here is derived from an EMBL/GenBank/DDBJ whole genome shotgun (WGS) entry which is preliminary data.</text>
</comment>